<dbReference type="EMBL" id="JBHEGD010000001">
    <property type="protein sequence ID" value="MFH6597915.1"/>
    <property type="molecule type" value="Genomic_DNA"/>
</dbReference>
<dbReference type="PANTHER" id="PTHR42966:SF1">
    <property type="entry name" value="SIALIC ACID SYNTHASE"/>
    <property type="match status" value="1"/>
</dbReference>
<feature type="domain" description="AFP-like" evidence="1">
    <location>
        <begin position="310"/>
        <end position="360"/>
    </location>
</feature>
<evidence type="ECO:0000259" key="1">
    <source>
        <dbReference type="PROSITE" id="PS50844"/>
    </source>
</evidence>
<dbReference type="Pfam" id="PF03102">
    <property type="entry name" value="NeuB"/>
    <property type="match status" value="1"/>
</dbReference>
<dbReference type="GO" id="GO:0050462">
    <property type="term" value="F:N-acetylneuraminate synthase activity"/>
    <property type="evidence" value="ECO:0007669"/>
    <property type="project" value="UniProtKB-EC"/>
</dbReference>
<organism evidence="2 3">
    <name type="scientific">Ectopseudomonas khazarica</name>
    <dbReference type="NCBI Taxonomy" id="2502979"/>
    <lineage>
        <taxon>Bacteria</taxon>
        <taxon>Pseudomonadati</taxon>
        <taxon>Pseudomonadota</taxon>
        <taxon>Gammaproteobacteria</taxon>
        <taxon>Pseudomonadales</taxon>
        <taxon>Pseudomonadaceae</taxon>
        <taxon>Ectopseudomonas</taxon>
    </lineage>
</organism>
<accession>A0ABW7M8T9</accession>
<keyword evidence="2" id="KW-0808">Transferase</keyword>
<dbReference type="InterPro" id="IPR051690">
    <property type="entry name" value="PseI-like"/>
</dbReference>
<protein>
    <submittedName>
        <fullName evidence="2">N-acetylneuraminate synthase</fullName>
        <ecNumber evidence="2">2.5.1.56</ecNumber>
    </submittedName>
</protein>
<dbReference type="PROSITE" id="PS50844">
    <property type="entry name" value="AFP_LIKE"/>
    <property type="match status" value="1"/>
</dbReference>
<dbReference type="InterPro" id="IPR036732">
    <property type="entry name" value="AFP_Neu5c_C_sf"/>
</dbReference>
<sequence>MNYFERGRVYIIAEAGVNHDGDYDKAMALVDAAAQAGADAVKFQTFNARLLASSSAPKAAYQKRNTGEEDSQLEMLLKLELPHAWHYPLQARARELGLDFLSTAFDHESLAFLDQLELPVYKIPSGEITNGPLLWSIAQGGRPMILSTGMATLGEIDQALAVLAHGLEFNTSPQSLEEVWFNWARPEARAKAAARVALLHCTSQYPAQPAEVNLRAMDVLKNTFGLPVGYSDHTEGVLASVAAVARGACIVEKHFTLDRALPGPDHAASLAPDELKEMIDQIRQVEQMMGLAAKVPQASEWDTRKAARQSLTFVRDVSQNQVIVADDLGAARQGCGTSPMYAWDLIGNRAPRDFKAGDPA</sequence>
<dbReference type="InterPro" id="IPR013132">
    <property type="entry name" value="PseI/NeuA/B-like_N"/>
</dbReference>
<dbReference type="InterPro" id="IPR013785">
    <property type="entry name" value="Aldolase_TIM"/>
</dbReference>
<gene>
    <name evidence="2" type="primary">neuB</name>
    <name evidence="2" type="ORF">ACEVAQ_04220</name>
</gene>
<name>A0ABW7M8T9_9GAMM</name>
<evidence type="ECO:0000313" key="3">
    <source>
        <dbReference type="Proteomes" id="UP001609932"/>
    </source>
</evidence>
<dbReference type="EC" id="2.5.1.56" evidence="2"/>
<dbReference type="SUPFAM" id="SSF51569">
    <property type="entry name" value="Aldolase"/>
    <property type="match status" value="1"/>
</dbReference>
<dbReference type="InterPro" id="IPR057736">
    <property type="entry name" value="SAF_PseI/NeuA/NeuB"/>
</dbReference>
<dbReference type="PANTHER" id="PTHR42966">
    <property type="entry name" value="N-ACETYLNEURAMINATE SYNTHASE"/>
    <property type="match status" value="1"/>
</dbReference>
<dbReference type="InterPro" id="IPR020007">
    <property type="entry name" value="NeuB/NeuA"/>
</dbReference>
<reference evidence="2 3" key="1">
    <citation type="submission" date="2024-09" db="EMBL/GenBank/DDBJ databases">
        <title>Elucidation of the Bokeelamides from Bacteria Associated with Moon Snail Egg Collars.</title>
        <authorList>
            <person name="Campbell R."/>
            <person name="Piedl K."/>
            <person name="Mevers E."/>
        </authorList>
    </citation>
    <scope>NUCLEOTIDE SEQUENCE [LARGE SCALE GENOMIC DNA]</scope>
    <source>
        <strain evidence="2 3">EM133</strain>
    </source>
</reference>
<dbReference type="CDD" id="cd11615">
    <property type="entry name" value="SAF_NeuB_like"/>
    <property type="match status" value="1"/>
</dbReference>
<proteinExistence type="predicted"/>
<dbReference type="Proteomes" id="UP001609932">
    <property type="component" value="Unassembled WGS sequence"/>
</dbReference>
<comment type="caution">
    <text evidence="2">The sequence shown here is derived from an EMBL/GenBank/DDBJ whole genome shotgun (WGS) entry which is preliminary data.</text>
</comment>
<dbReference type="NCBIfam" id="TIGR03569">
    <property type="entry name" value="NeuB_NnaB"/>
    <property type="match status" value="1"/>
</dbReference>
<dbReference type="RefSeq" id="WP_395272274.1">
    <property type="nucleotide sequence ID" value="NZ_JBHEGD010000001.1"/>
</dbReference>
<evidence type="ECO:0000313" key="2">
    <source>
        <dbReference type="EMBL" id="MFH6597915.1"/>
    </source>
</evidence>
<dbReference type="SUPFAM" id="SSF51269">
    <property type="entry name" value="AFP III-like domain"/>
    <property type="match status" value="1"/>
</dbReference>
<keyword evidence="3" id="KW-1185">Reference proteome</keyword>
<dbReference type="InterPro" id="IPR006190">
    <property type="entry name" value="SAF_AFP_Neu5Ac"/>
</dbReference>
<dbReference type="Gene3D" id="3.20.20.70">
    <property type="entry name" value="Aldolase class I"/>
    <property type="match status" value="1"/>
</dbReference>